<dbReference type="PANTHER" id="PTHR34075">
    <property type="entry name" value="BLR3430 PROTEIN"/>
    <property type="match status" value="1"/>
</dbReference>
<evidence type="ECO:0000259" key="3">
    <source>
        <dbReference type="Pfam" id="PF12172"/>
    </source>
</evidence>
<dbReference type="Gene3D" id="3.10.129.10">
    <property type="entry name" value="Hotdog Thioesterase"/>
    <property type="match status" value="1"/>
</dbReference>
<evidence type="ECO:0008006" key="7">
    <source>
        <dbReference type="Google" id="ProtNLM"/>
    </source>
</evidence>
<dbReference type="SUPFAM" id="SSF50249">
    <property type="entry name" value="Nucleic acid-binding proteins"/>
    <property type="match status" value="1"/>
</dbReference>
<dbReference type="KEGG" id="sdf:ACG33_00220"/>
<evidence type="ECO:0000259" key="4">
    <source>
        <dbReference type="Pfam" id="PF13452"/>
    </source>
</evidence>
<dbReference type="Pfam" id="PF01796">
    <property type="entry name" value="OB_ChsH2_C"/>
    <property type="match status" value="1"/>
</dbReference>
<dbReference type="InterPro" id="IPR029069">
    <property type="entry name" value="HotDog_dom_sf"/>
</dbReference>
<feature type="domain" description="FAS1-like dehydratase" evidence="4">
    <location>
        <begin position="17"/>
        <end position="160"/>
    </location>
</feature>
<dbReference type="AlphaFoldDB" id="A0A127F7E5"/>
<evidence type="ECO:0000313" key="6">
    <source>
        <dbReference type="Proteomes" id="UP000070250"/>
    </source>
</evidence>
<dbReference type="EMBL" id="CP011971">
    <property type="protein sequence ID" value="AMN45551.1"/>
    <property type="molecule type" value="Genomic_DNA"/>
</dbReference>
<protein>
    <recommendedName>
        <fullName evidence="7">DNA-binding protein</fullName>
    </recommendedName>
</protein>
<feature type="domain" description="ChsH2 C-terminal OB-fold" evidence="2">
    <location>
        <begin position="247"/>
        <end position="307"/>
    </location>
</feature>
<keyword evidence="6" id="KW-1185">Reference proteome</keyword>
<dbReference type="PATRIC" id="fig|465721.4.peg.49"/>
<dbReference type="InterPro" id="IPR052513">
    <property type="entry name" value="Thioester_dehydratase-like"/>
</dbReference>
<dbReference type="Pfam" id="PF12172">
    <property type="entry name" value="zf-ChsH2"/>
    <property type="match status" value="1"/>
</dbReference>
<evidence type="ECO:0000259" key="2">
    <source>
        <dbReference type="Pfam" id="PF01796"/>
    </source>
</evidence>
<dbReference type="InterPro" id="IPR002878">
    <property type="entry name" value="ChsH2_C"/>
</dbReference>
<gene>
    <name evidence="5" type="ORF">ACG33_00220</name>
</gene>
<feature type="region of interest" description="Disordered" evidence="1">
    <location>
        <begin position="178"/>
        <end position="197"/>
    </location>
</feature>
<dbReference type="STRING" id="465721.ACG33_00220"/>
<dbReference type="InterPro" id="IPR039569">
    <property type="entry name" value="FAS1-like_DH_region"/>
</dbReference>
<dbReference type="SUPFAM" id="SSF54637">
    <property type="entry name" value="Thioesterase/thiol ester dehydrase-isomerase"/>
    <property type="match status" value="1"/>
</dbReference>
<organism evidence="5 6">
    <name type="scientific">Steroidobacter denitrificans</name>
    <dbReference type="NCBI Taxonomy" id="465721"/>
    <lineage>
        <taxon>Bacteria</taxon>
        <taxon>Pseudomonadati</taxon>
        <taxon>Pseudomonadota</taxon>
        <taxon>Gammaproteobacteria</taxon>
        <taxon>Steroidobacterales</taxon>
        <taxon>Steroidobacteraceae</taxon>
        <taxon>Steroidobacter</taxon>
    </lineage>
</organism>
<sequence length="324" mass="36109">MSDAETQDWLEKVRALVGREAAPPQTAEDPVNLPMVRRWCEAMGESNPLYLDETLATNTELQGLVAPPAMMDVWTMSHFRPDFSRDGGLLLGFDLVDAAGFTSAVATNLEQEYIRYLRPGDIITQHVKLDGISEQKKTGLGVGHFLTYRYEFTDQQGELVGRMFFRVLKFRPVAQSKDTAAPAAGAPETSKMPHPRPAVTKDGAFFWEGLNQRQLLVRKCASCGRLHHPPGPMCPACQSLEWTTLPCSGRGTIHSFVVVHQPQIPGFQYPLPVALVDLEEGVRVVANLRDIPPEKVRIGMPVEVEFVEVEKDFVIPAFRERRTG</sequence>
<dbReference type="RefSeq" id="WP_066917824.1">
    <property type="nucleotide sequence ID" value="NZ_CP011971.1"/>
</dbReference>
<name>A0A127F7E5_STEDE</name>
<dbReference type="Gene3D" id="6.10.30.10">
    <property type="match status" value="1"/>
</dbReference>
<evidence type="ECO:0000256" key="1">
    <source>
        <dbReference type="SAM" id="MobiDB-lite"/>
    </source>
</evidence>
<feature type="domain" description="ChsH2 rubredoxin-like zinc ribbon" evidence="3">
    <location>
        <begin position="207"/>
        <end position="241"/>
    </location>
</feature>
<dbReference type="OrthoDB" id="3182121at2"/>
<reference evidence="5 6" key="1">
    <citation type="submission" date="2015-06" db="EMBL/GenBank/DDBJ databases">
        <title>A Comprehensive Approach to Explore the Metabolic and Phylogenetic Diversity of Bacterial Steroid Degradation in the Environment: Testosterone as an Example.</title>
        <authorList>
            <person name="Yang F.-C."/>
            <person name="Chen Y.-L."/>
            <person name="Yu C.-P."/>
            <person name="Tang S.-L."/>
            <person name="Wang P.-H."/>
            <person name="Ismail W."/>
            <person name="Wang C.-H."/>
            <person name="Yang C.-Y."/>
            <person name="Chiang Y.-R."/>
        </authorList>
    </citation>
    <scope>NUCLEOTIDE SEQUENCE [LARGE SCALE GENOMIC DNA]</scope>
    <source>
        <strain evidence="5 6">DSM 18526</strain>
    </source>
</reference>
<proteinExistence type="predicted"/>
<dbReference type="PANTHER" id="PTHR34075:SF5">
    <property type="entry name" value="BLR3430 PROTEIN"/>
    <property type="match status" value="1"/>
</dbReference>
<dbReference type="InterPro" id="IPR022002">
    <property type="entry name" value="ChsH2_Znr"/>
</dbReference>
<dbReference type="Proteomes" id="UP000070250">
    <property type="component" value="Chromosome"/>
</dbReference>
<dbReference type="InterPro" id="IPR012340">
    <property type="entry name" value="NA-bd_OB-fold"/>
</dbReference>
<dbReference type="Pfam" id="PF13452">
    <property type="entry name" value="FAS1_DH_region"/>
    <property type="match status" value="1"/>
</dbReference>
<evidence type="ECO:0000313" key="5">
    <source>
        <dbReference type="EMBL" id="AMN45551.1"/>
    </source>
</evidence>
<accession>A0A127F7E5</accession>